<dbReference type="GeneID" id="7834018"/>
<gene>
    <name evidence="3" type="ORF">TTHERM_00522420</name>
</gene>
<feature type="coiled-coil region" evidence="1">
    <location>
        <begin position="23"/>
        <end position="50"/>
    </location>
</feature>
<feature type="compositionally biased region" description="Polar residues" evidence="2">
    <location>
        <begin position="1158"/>
        <end position="1168"/>
    </location>
</feature>
<dbReference type="InterPro" id="IPR021861">
    <property type="entry name" value="THO_THOC1"/>
</dbReference>
<dbReference type="GO" id="GO:0006406">
    <property type="term" value="P:mRNA export from nucleus"/>
    <property type="evidence" value="ECO:0007669"/>
    <property type="project" value="TreeGrafter"/>
</dbReference>
<feature type="compositionally biased region" description="Low complexity" evidence="2">
    <location>
        <begin position="1100"/>
        <end position="1147"/>
    </location>
</feature>
<dbReference type="eggNOG" id="KOG2491">
    <property type="taxonomic scope" value="Eukaryota"/>
</dbReference>
<organism evidence="3 4">
    <name type="scientific">Tetrahymena thermophila (strain SB210)</name>
    <dbReference type="NCBI Taxonomy" id="312017"/>
    <lineage>
        <taxon>Eukaryota</taxon>
        <taxon>Sar</taxon>
        <taxon>Alveolata</taxon>
        <taxon>Ciliophora</taxon>
        <taxon>Intramacronucleata</taxon>
        <taxon>Oligohymenophorea</taxon>
        <taxon>Hymenostomatida</taxon>
        <taxon>Tetrahymenina</taxon>
        <taxon>Tetrahymenidae</taxon>
        <taxon>Tetrahymena</taxon>
    </lineage>
</organism>
<evidence type="ECO:0000313" key="4">
    <source>
        <dbReference type="Proteomes" id="UP000009168"/>
    </source>
</evidence>
<keyword evidence="3" id="KW-0251">Elongation factor</keyword>
<evidence type="ECO:0000256" key="1">
    <source>
        <dbReference type="SAM" id="Coils"/>
    </source>
</evidence>
<reference evidence="4" key="1">
    <citation type="journal article" date="2006" name="PLoS Biol.">
        <title>Macronuclear genome sequence of the ciliate Tetrahymena thermophila, a model eukaryote.</title>
        <authorList>
            <person name="Eisen J.A."/>
            <person name="Coyne R.S."/>
            <person name="Wu M."/>
            <person name="Wu D."/>
            <person name="Thiagarajan M."/>
            <person name="Wortman J.R."/>
            <person name="Badger J.H."/>
            <person name="Ren Q."/>
            <person name="Amedeo P."/>
            <person name="Jones K.M."/>
            <person name="Tallon L.J."/>
            <person name="Delcher A.L."/>
            <person name="Salzberg S.L."/>
            <person name="Silva J.C."/>
            <person name="Haas B.J."/>
            <person name="Majoros W.H."/>
            <person name="Farzad M."/>
            <person name="Carlton J.M."/>
            <person name="Smith R.K. Jr."/>
            <person name="Garg J."/>
            <person name="Pearlman R.E."/>
            <person name="Karrer K.M."/>
            <person name="Sun L."/>
            <person name="Manning G."/>
            <person name="Elde N.C."/>
            <person name="Turkewitz A.P."/>
            <person name="Asai D.J."/>
            <person name="Wilkes D.E."/>
            <person name="Wang Y."/>
            <person name="Cai H."/>
            <person name="Collins K."/>
            <person name="Stewart B.A."/>
            <person name="Lee S.R."/>
            <person name="Wilamowska K."/>
            <person name="Weinberg Z."/>
            <person name="Ruzzo W.L."/>
            <person name="Wloga D."/>
            <person name="Gaertig J."/>
            <person name="Frankel J."/>
            <person name="Tsao C.-C."/>
            <person name="Gorovsky M.A."/>
            <person name="Keeling P.J."/>
            <person name="Waller R.F."/>
            <person name="Patron N.J."/>
            <person name="Cherry J.M."/>
            <person name="Stover N.A."/>
            <person name="Krieger C.J."/>
            <person name="del Toro C."/>
            <person name="Ryder H.F."/>
            <person name="Williamson S.C."/>
            <person name="Barbeau R.A."/>
            <person name="Hamilton E.P."/>
            <person name="Orias E."/>
        </authorList>
    </citation>
    <scope>NUCLEOTIDE SEQUENCE [LARGE SCALE GENOMIC DNA]</scope>
    <source>
        <strain evidence="4">SB210</strain>
    </source>
</reference>
<feature type="compositionally biased region" description="Low complexity" evidence="2">
    <location>
        <begin position="672"/>
        <end position="709"/>
    </location>
</feature>
<evidence type="ECO:0000256" key="2">
    <source>
        <dbReference type="SAM" id="MobiDB-lite"/>
    </source>
</evidence>
<dbReference type="RefSeq" id="XP_001014420.2">
    <property type="nucleotide sequence ID" value="XM_001014420.2"/>
</dbReference>
<dbReference type="Proteomes" id="UP000009168">
    <property type="component" value="Unassembled WGS sequence"/>
</dbReference>
<feature type="compositionally biased region" description="Basic and acidic residues" evidence="2">
    <location>
        <begin position="833"/>
        <end position="911"/>
    </location>
</feature>
<dbReference type="GO" id="GO:0003746">
    <property type="term" value="F:translation elongation factor activity"/>
    <property type="evidence" value="ECO:0007669"/>
    <property type="project" value="UniProtKB-KW"/>
</dbReference>
<dbReference type="EMBL" id="GG662717">
    <property type="protein sequence ID" value="EAR94175.2"/>
    <property type="molecule type" value="Genomic_DNA"/>
</dbReference>
<feature type="compositionally biased region" description="Polar residues" evidence="2">
    <location>
        <begin position="661"/>
        <end position="671"/>
    </location>
</feature>
<feature type="compositionally biased region" description="Basic and acidic residues" evidence="2">
    <location>
        <begin position="612"/>
        <end position="626"/>
    </location>
</feature>
<feature type="compositionally biased region" description="Low complexity" evidence="2">
    <location>
        <begin position="1030"/>
        <end position="1092"/>
    </location>
</feature>
<feature type="compositionally biased region" description="Basic and acidic residues" evidence="2">
    <location>
        <begin position="739"/>
        <end position="762"/>
    </location>
</feature>
<feature type="compositionally biased region" description="Basic and acidic residues" evidence="2">
    <location>
        <begin position="1148"/>
        <end position="1157"/>
    </location>
</feature>
<dbReference type="PANTHER" id="PTHR13265">
    <property type="entry name" value="THO COMPLEX SUBUNIT 1"/>
    <property type="match status" value="1"/>
</dbReference>
<accession>I7M137</accession>
<feature type="compositionally biased region" description="Basic and acidic residues" evidence="2">
    <location>
        <begin position="952"/>
        <end position="965"/>
    </location>
</feature>
<feature type="compositionally biased region" description="Polar residues" evidence="2">
    <location>
        <begin position="637"/>
        <end position="653"/>
    </location>
</feature>
<dbReference type="Pfam" id="PF11957">
    <property type="entry name" value="efThoc1"/>
    <property type="match status" value="1"/>
</dbReference>
<name>I7M137_TETTS</name>
<dbReference type="KEGG" id="tet:TTHERM_00522420"/>
<sequence>MDDIKEVFGRINVAMIRFSHTLESKLKTLLHQLNEGLKKLKQNKEDEQKQMYQDKLLLLFRKTLSDLMKNWGAQESEETSNSIKELVKLIFWCAKKEIVLVKDALSFSEDFCDMLSVNDLREFIDTFESSIHTINYLSEQDSNYPLKICNVIFKKLTRTYDTRLRGELHIFLSKILPICHASGLKSKICTEITAQLENESDIAKNQNIQGNQMEIEEDKSQPDNITYSNKDFYKKFWTLQKYFQNPFCLSTNDELLDIDKNSAASCSTSMEEEEVEEGEEKIIESKKVKAVCSAIQLVLDRFNQNPIFEKREANIKPYIKYLTTYSLLEKQLSDPFFRKIWLLQALLFFYAIQNKTKDLEIKNIDSEMALIKTTEEKVKKTFIQLHENLKEEINFEKLDLFFIDEKIWVERKDMLPRQNKDEKFNFKNPCEKTREMIEYYHKSILVDKKDNSQKSEFTFDSHKMLQQKQFAEMEAFKKKIIQDCSKTGGNSITEESNVRQILGKEIYFPIKTNPIQKSVGYYINQVIDQLKDSTSEKLVDDPIFVTKAMRASFRYNLNWVEKDKESLKDLENFAKEFEEKEVDKQTKQDKEKERDKSTNKESQQQPEQVQAEDLKKSKIDKTEKSSRSNNENDENPQADQSRNTNSSGSNFSSRQDEKSKSQPQKISNQSESKQNQDQPKNNNSSNNQSSSNAEKVNQPSNSNNISKNSNDNEQRGKHNEDKQKKDDKNERQNYNNENSKSDLKIDESKNSRQDNEKERRISQENNRQQGDEKANIKVSDEQINNERPRQNRQESNFSDSKNEDVKSSSNKEDKSKSDDKNERSNQNQSQKQVSDDKYKNKVDSKQKDEKQQIDEENRRFQSSEDNRKTSKDESKRFYNQEDNRKNNDESRKNNEDGRKNIEDQGFDKNDNQKQFQGNNNSNQNSINISSSKNNNQQQSNASSSSSSSKNVDSQKNEPKQGDESNKSQNQVSNNSNNQGSGNFSNMNNNNNSKPQLNLKKNDPPNVSQVNSGNSSGGRTQGRSRSKEKQSNTYSSSSGSSRNNTNNSNNNQYSSGGNNNPNGNNSNYNSNSNYQQGGNSQYSNSNSYNSSKYNQRDDSKQNSGYGSQNNNYNQGNYNKGNNSNNNNYSNKRDYNNNSQYDNNNNSNNNKRDNYDRKNFQNSNYYNNRGNEYEPGPNKRQKN</sequence>
<dbReference type="AlphaFoldDB" id="I7M137"/>
<evidence type="ECO:0000313" key="3">
    <source>
        <dbReference type="EMBL" id="EAR94175.2"/>
    </source>
</evidence>
<proteinExistence type="predicted"/>
<dbReference type="OrthoDB" id="294710at2759"/>
<feature type="compositionally biased region" description="Basic and acidic residues" evidence="2">
    <location>
        <begin position="579"/>
        <end position="599"/>
    </location>
</feature>
<feature type="compositionally biased region" description="Basic and acidic residues" evidence="2">
    <location>
        <begin position="800"/>
        <end position="823"/>
    </location>
</feature>
<keyword evidence="4" id="KW-1185">Reference proteome</keyword>
<feature type="compositionally biased region" description="Low complexity" evidence="2">
    <location>
        <begin position="912"/>
        <end position="951"/>
    </location>
</feature>
<dbReference type="InParanoid" id="I7M137"/>
<protein>
    <submittedName>
        <fullName evidence="3">THO complex subunit 1 transcription elongation factor</fullName>
    </submittedName>
</protein>
<keyword evidence="1" id="KW-0175">Coiled coil</keyword>
<feature type="compositionally biased region" description="Low complexity" evidence="2">
    <location>
        <begin position="966"/>
        <end position="998"/>
    </location>
</feature>
<keyword evidence="3" id="KW-0648">Protein biosynthesis</keyword>
<dbReference type="GO" id="GO:0000445">
    <property type="term" value="C:THO complex part of transcription export complex"/>
    <property type="evidence" value="ECO:0007669"/>
    <property type="project" value="TreeGrafter"/>
</dbReference>
<feature type="compositionally biased region" description="Basic and acidic residues" evidence="2">
    <location>
        <begin position="710"/>
        <end position="731"/>
    </location>
</feature>
<dbReference type="PANTHER" id="PTHR13265:SF0">
    <property type="entry name" value="HPR1"/>
    <property type="match status" value="1"/>
</dbReference>
<feature type="region of interest" description="Disordered" evidence="2">
    <location>
        <begin position="579"/>
        <end position="1181"/>
    </location>
</feature>
<feature type="compositionally biased region" description="Basic and acidic residues" evidence="2">
    <location>
        <begin position="769"/>
        <end position="792"/>
    </location>
</feature>
<dbReference type="STRING" id="312017.I7M137"/>